<reference evidence="1" key="1">
    <citation type="submission" date="2020-03" db="EMBL/GenBank/DDBJ databases">
        <title>Castanea mollissima Vanexum genome sequencing.</title>
        <authorList>
            <person name="Staton M."/>
        </authorList>
    </citation>
    <scope>NUCLEOTIDE SEQUENCE</scope>
    <source>
        <tissue evidence="1">Leaf</tissue>
    </source>
</reference>
<comment type="caution">
    <text evidence="1">The sequence shown here is derived from an EMBL/GenBank/DDBJ whole genome shotgun (WGS) entry which is preliminary data.</text>
</comment>
<dbReference type="EMBL" id="JRKL02000171">
    <property type="protein sequence ID" value="KAF3974250.1"/>
    <property type="molecule type" value="Genomic_DNA"/>
</dbReference>
<sequence length="104" mass="11314">MLPTCLRKCVSGHHTTPPTIETDSQSHSKVLHLIHSPATVSSTAVNNLCHSVVLTGASKHDHVKATMSEPQFCSKPSSCCYYKKTDPLMPNSLPQPTPNHGPWN</sequence>
<evidence type="ECO:0000313" key="1">
    <source>
        <dbReference type="EMBL" id="KAF3974250.1"/>
    </source>
</evidence>
<accession>A0A8J4RQA0</accession>
<gene>
    <name evidence="1" type="ORF">CMV_002400</name>
</gene>
<organism evidence="1 2">
    <name type="scientific">Castanea mollissima</name>
    <name type="common">Chinese chestnut</name>
    <dbReference type="NCBI Taxonomy" id="60419"/>
    <lineage>
        <taxon>Eukaryota</taxon>
        <taxon>Viridiplantae</taxon>
        <taxon>Streptophyta</taxon>
        <taxon>Embryophyta</taxon>
        <taxon>Tracheophyta</taxon>
        <taxon>Spermatophyta</taxon>
        <taxon>Magnoliopsida</taxon>
        <taxon>eudicotyledons</taxon>
        <taxon>Gunneridae</taxon>
        <taxon>Pentapetalae</taxon>
        <taxon>rosids</taxon>
        <taxon>fabids</taxon>
        <taxon>Fagales</taxon>
        <taxon>Fagaceae</taxon>
        <taxon>Castanea</taxon>
    </lineage>
</organism>
<dbReference type="Proteomes" id="UP000737018">
    <property type="component" value="Unassembled WGS sequence"/>
</dbReference>
<name>A0A8J4RQA0_9ROSI</name>
<keyword evidence="2" id="KW-1185">Reference proteome</keyword>
<proteinExistence type="predicted"/>
<dbReference type="AlphaFoldDB" id="A0A8J4RQA0"/>
<evidence type="ECO:0000313" key="2">
    <source>
        <dbReference type="Proteomes" id="UP000737018"/>
    </source>
</evidence>
<protein>
    <submittedName>
        <fullName evidence="1">Uncharacterized protein</fullName>
    </submittedName>
</protein>